<comment type="caution">
    <text evidence="3">The sequence shown here is derived from an EMBL/GenBank/DDBJ whole genome shotgun (WGS) entry which is preliminary data.</text>
</comment>
<proteinExistence type="predicted"/>
<protein>
    <submittedName>
        <fullName evidence="3">Class II fructose-bisphosphate aldolase</fullName>
    </submittedName>
</protein>
<feature type="active site" description="Proton donor" evidence="1">
    <location>
        <position position="82"/>
    </location>
</feature>
<keyword evidence="2" id="KW-0862">Zinc</keyword>
<evidence type="ECO:0000256" key="1">
    <source>
        <dbReference type="PIRSR" id="PIRSR001359-1"/>
    </source>
</evidence>
<dbReference type="Pfam" id="PF01116">
    <property type="entry name" value="F_bP_aldolase"/>
    <property type="match status" value="1"/>
</dbReference>
<gene>
    <name evidence="3" type="ORF">EF384_08080</name>
</gene>
<feature type="binding site" evidence="2">
    <location>
        <position position="83"/>
    </location>
    <ligand>
        <name>Zn(2+)</name>
        <dbReference type="ChEBI" id="CHEBI:29105"/>
        <label>1</label>
        <note>catalytic</note>
    </ligand>
</feature>
<comment type="cofactor">
    <cofactor evidence="2">
        <name>Zn(2+)</name>
        <dbReference type="ChEBI" id="CHEBI:29105"/>
    </cofactor>
    <text evidence="2">Binds 2 Zn(2+) ions per subunit. One is catalytic and the other provides a structural contribution.</text>
</comment>
<dbReference type="CDD" id="cd00947">
    <property type="entry name" value="TBP_aldolase_IIB"/>
    <property type="match status" value="1"/>
</dbReference>
<dbReference type="PANTHER" id="PTHR30304:SF0">
    <property type="entry name" value="D-TAGATOSE-1,6-BISPHOSPHATE ALDOLASE SUBUNIT GATY-RELATED"/>
    <property type="match status" value="1"/>
</dbReference>
<keyword evidence="2" id="KW-0479">Metal-binding</keyword>
<dbReference type="InterPro" id="IPR000771">
    <property type="entry name" value="FBA_II"/>
</dbReference>
<dbReference type="AlphaFoldDB" id="A0A3N4GFS4"/>
<evidence type="ECO:0000313" key="3">
    <source>
        <dbReference type="EMBL" id="RPA57440.1"/>
    </source>
</evidence>
<dbReference type="GO" id="GO:0008270">
    <property type="term" value="F:zinc ion binding"/>
    <property type="evidence" value="ECO:0007669"/>
    <property type="project" value="InterPro"/>
</dbReference>
<dbReference type="Proteomes" id="UP000273977">
    <property type="component" value="Unassembled WGS sequence"/>
</dbReference>
<feature type="binding site" evidence="2">
    <location>
        <position position="104"/>
    </location>
    <ligand>
        <name>Zn(2+)</name>
        <dbReference type="ChEBI" id="CHEBI:29105"/>
        <label>2</label>
    </ligand>
</feature>
<dbReference type="GO" id="GO:0005975">
    <property type="term" value="P:carbohydrate metabolic process"/>
    <property type="evidence" value="ECO:0007669"/>
    <property type="project" value="InterPro"/>
</dbReference>
<feature type="binding site" evidence="2">
    <location>
        <position position="134"/>
    </location>
    <ligand>
        <name>Zn(2+)</name>
        <dbReference type="ChEBI" id="CHEBI:29105"/>
        <label>2</label>
    </ligand>
</feature>
<dbReference type="Gene3D" id="3.20.20.70">
    <property type="entry name" value="Aldolase class I"/>
    <property type="match status" value="1"/>
</dbReference>
<name>A0A3N4GFS4_9LACT</name>
<dbReference type="GO" id="GO:0016832">
    <property type="term" value="F:aldehyde-lyase activity"/>
    <property type="evidence" value="ECO:0007669"/>
    <property type="project" value="InterPro"/>
</dbReference>
<feature type="binding site" evidence="2">
    <location>
        <position position="208"/>
    </location>
    <ligand>
        <name>Zn(2+)</name>
        <dbReference type="ChEBI" id="CHEBI:29105"/>
        <label>1</label>
        <note>catalytic</note>
    </ligand>
</feature>
<evidence type="ECO:0000313" key="4">
    <source>
        <dbReference type="Proteomes" id="UP000273977"/>
    </source>
</evidence>
<reference evidence="3 4" key="1">
    <citation type="submission" date="2018-11" db="EMBL/GenBank/DDBJ databases">
        <title>Aerococcus sp. SJQ22, whole genome shotgun sequence.</title>
        <authorList>
            <person name="Sun L."/>
            <person name="Gao X."/>
            <person name="Chen W."/>
            <person name="Huang K."/>
        </authorList>
    </citation>
    <scope>NUCLEOTIDE SEQUENCE [LARGE SCALE GENOMIC DNA]</scope>
    <source>
        <strain evidence="3 4">SJQ22</strain>
    </source>
</reference>
<dbReference type="OrthoDB" id="9803995at2"/>
<sequence>MLLVNTKQLFAEAQSRKFAIPATNFIDLDSARAYVEVAEERGLPLILAFAQSHKDILSLEEASLIGKYFAEKATVPIALHLDHGADTEYIFKAIELGFKSVMIDASEESFEDNIMISKKVVDYAHQFGVTVEAELGHVGANDNSESSEITHSIYTEVNDVIQFVEETKVDSLAVSIGTAHGVYKGKPKLSFERLDEIANMTDIPLVLHGGSSTGDENLNRCAISGIVKINIYSDFINGALQEIQNEKPSNYIELKEIANQKMKSILSHYYDVFQTQRVEIKGENNE</sequence>
<dbReference type="PIRSF" id="PIRSF001359">
    <property type="entry name" value="F_bP_aldolase_II"/>
    <property type="match status" value="1"/>
</dbReference>
<dbReference type="NCBIfam" id="TIGR00167">
    <property type="entry name" value="cbbA"/>
    <property type="match status" value="1"/>
</dbReference>
<dbReference type="InterPro" id="IPR050246">
    <property type="entry name" value="Class_II_FBP_aldolase"/>
</dbReference>
<dbReference type="EMBL" id="RKMG01000029">
    <property type="protein sequence ID" value="RPA57440.1"/>
    <property type="molecule type" value="Genomic_DNA"/>
</dbReference>
<dbReference type="InterPro" id="IPR013785">
    <property type="entry name" value="Aldolase_TIM"/>
</dbReference>
<dbReference type="SUPFAM" id="SSF51569">
    <property type="entry name" value="Aldolase"/>
    <property type="match status" value="1"/>
</dbReference>
<dbReference type="PANTHER" id="PTHR30304">
    <property type="entry name" value="D-TAGATOSE-1,6-BISPHOSPHATE ALDOLASE"/>
    <property type="match status" value="1"/>
</dbReference>
<organism evidence="3 4">
    <name type="scientific">Aerococcus agrisoli</name>
    <dbReference type="NCBI Taxonomy" id="2487350"/>
    <lineage>
        <taxon>Bacteria</taxon>
        <taxon>Bacillati</taxon>
        <taxon>Bacillota</taxon>
        <taxon>Bacilli</taxon>
        <taxon>Lactobacillales</taxon>
        <taxon>Aerococcaceae</taxon>
        <taxon>Aerococcus</taxon>
    </lineage>
</organism>
<evidence type="ECO:0000256" key="2">
    <source>
        <dbReference type="PIRSR" id="PIRSR001359-3"/>
    </source>
</evidence>
<keyword evidence="4" id="KW-1185">Reference proteome</keyword>
<accession>A0A3N4GFS4</accession>
<feature type="binding site" evidence="2">
    <location>
        <position position="180"/>
    </location>
    <ligand>
        <name>Zn(2+)</name>
        <dbReference type="ChEBI" id="CHEBI:29105"/>
        <label>1</label>
        <note>catalytic</note>
    </ligand>
</feature>